<reference evidence="2" key="1">
    <citation type="submission" date="2021-05" db="EMBL/GenBank/DDBJ databases">
        <authorList>
            <person name="Alioto T."/>
            <person name="Alioto T."/>
            <person name="Gomez Garrido J."/>
        </authorList>
    </citation>
    <scope>NUCLEOTIDE SEQUENCE</scope>
</reference>
<organism evidence="2">
    <name type="scientific">Culex pipiens</name>
    <name type="common">House mosquito</name>
    <dbReference type="NCBI Taxonomy" id="7175"/>
    <lineage>
        <taxon>Eukaryota</taxon>
        <taxon>Metazoa</taxon>
        <taxon>Ecdysozoa</taxon>
        <taxon>Arthropoda</taxon>
        <taxon>Hexapoda</taxon>
        <taxon>Insecta</taxon>
        <taxon>Pterygota</taxon>
        <taxon>Neoptera</taxon>
        <taxon>Endopterygota</taxon>
        <taxon>Diptera</taxon>
        <taxon>Nematocera</taxon>
        <taxon>Culicoidea</taxon>
        <taxon>Culicidae</taxon>
        <taxon>Culicinae</taxon>
        <taxon>Culicini</taxon>
        <taxon>Culex</taxon>
        <taxon>Culex</taxon>
    </lineage>
</organism>
<dbReference type="AlphaFoldDB" id="A0A8D8NVJ0"/>
<protein>
    <submittedName>
        <fullName evidence="2">(northern house mosquito) hypothetical protein</fullName>
    </submittedName>
</protein>
<dbReference type="EMBL" id="HBUE01301418">
    <property type="protein sequence ID" value="CAG6579100.1"/>
    <property type="molecule type" value="Transcribed_RNA"/>
</dbReference>
<sequence>MYINVSCFQRFAFLQERVIQRYFFHLIFLHCFSLFTNFSLILLLFFFLDFHSNSILYALGLGVVKSYKNSEQFTLILFFIYFVSDTYLPTCSVQSTELVYIL</sequence>
<dbReference type="EMBL" id="HBUE01301417">
    <property type="protein sequence ID" value="CAG6579099.1"/>
    <property type="molecule type" value="Transcribed_RNA"/>
</dbReference>
<keyword evidence="1" id="KW-1133">Transmembrane helix</keyword>
<dbReference type="EMBL" id="HBUE01195426">
    <property type="protein sequence ID" value="CAG6527378.1"/>
    <property type="molecule type" value="Transcribed_RNA"/>
</dbReference>
<keyword evidence="1" id="KW-0472">Membrane</keyword>
<keyword evidence="1" id="KW-0812">Transmembrane</keyword>
<feature type="transmembrane region" description="Helical" evidence="1">
    <location>
        <begin position="22"/>
        <end position="48"/>
    </location>
</feature>
<name>A0A8D8NVJ0_CULPI</name>
<evidence type="ECO:0000256" key="1">
    <source>
        <dbReference type="SAM" id="Phobius"/>
    </source>
</evidence>
<evidence type="ECO:0000313" key="2">
    <source>
        <dbReference type="EMBL" id="CAG6579099.1"/>
    </source>
</evidence>
<accession>A0A8D8NVJ0</accession>
<dbReference type="EMBL" id="HBUE01195425">
    <property type="protein sequence ID" value="CAG6527377.1"/>
    <property type="molecule type" value="Transcribed_RNA"/>
</dbReference>
<proteinExistence type="predicted"/>